<feature type="domain" description="N-acetyltransferase" evidence="1">
    <location>
        <begin position="11"/>
        <end position="160"/>
    </location>
</feature>
<name>A0ABS4H1X1_9BACL</name>
<evidence type="ECO:0000313" key="3">
    <source>
        <dbReference type="Proteomes" id="UP001519273"/>
    </source>
</evidence>
<reference evidence="2 3" key="1">
    <citation type="submission" date="2021-03" db="EMBL/GenBank/DDBJ databases">
        <title>Genomic Encyclopedia of Type Strains, Phase IV (KMG-IV): sequencing the most valuable type-strain genomes for metagenomic binning, comparative biology and taxonomic classification.</title>
        <authorList>
            <person name="Goeker M."/>
        </authorList>
    </citation>
    <scope>NUCLEOTIDE SEQUENCE [LARGE SCALE GENOMIC DNA]</scope>
    <source>
        <strain evidence="2 3">DSM 23491</strain>
    </source>
</reference>
<dbReference type="Proteomes" id="UP001519273">
    <property type="component" value="Unassembled WGS sequence"/>
</dbReference>
<dbReference type="RefSeq" id="WP_209846961.1">
    <property type="nucleotide sequence ID" value="NZ_CBCRVE010000002.1"/>
</dbReference>
<dbReference type="PROSITE" id="PS51186">
    <property type="entry name" value="GNAT"/>
    <property type="match status" value="1"/>
</dbReference>
<sequence length="170" mass="19795">MQDTIMKSSRLRFRPAAEQDLDFIIDAENDAENRNFISQWPREQHYSKMNEKDSLHLVIEEISSGESIGYIIINGLDSPSRSIELKRLVITKKESGYGREALKQINQWAFTEQKAHRLWLDVLSNNPRAKYLYESEGFVVEGTQRECVLKNGEYLSLMMMSILENEYKGL</sequence>
<keyword evidence="3" id="KW-1185">Reference proteome</keyword>
<dbReference type="SUPFAM" id="SSF55729">
    <property type="entry name" value="Acyl-CoA N-acyltransferases (Nat)"/>
    <property type="match status" value="1"/>
</dbReference>
<dbReference type="InterPro" id="IPR000182">
    <property type="entry name" value="GNAT_dom"/>
</dbReference>
<evidence type="ECO:0000259" key="1">
    <source>
        <dbReference type="PROSITE" id="PS51186"/>
    </source>
</evidence>
<dbReference type="InterPro" id="IPR016181">
    <property type="entry name" value="Acyl_CoA_acyltransferase"/>
</dbReference>
<evidence type="ECO:0000313" key="2">
    <source>
        <dbReference type="EMBL" id="MBP1936526.1"/>
    </source>
</evidence>
<organism evidence="2 3">
    <name type="scientific">Paenibacillus sediminis</name>
    <dbReference type="NCBI Taxonomy" id="664909"/>
    <lineage>
        <taxon>Bacteria</taxon>
        <taxon>Bacillati</taxon>
        <taxon>Bacillota</taxon>
        <taxon>Bacilli</taxon>
        <taxon>Bacillales</taxon>
        <taxon>Paenibacillaceae</taxon>
        <taxon>Paenibacillus</taxon>
    </lineage>
</organism>
<dbReference type="PANTHER" id="PTHR43415">
    <property type="entry name" value="SPERMIDINE N(1)-ACETYLTRANSFERASE"/>
    <property type="match status" value="1"/>
</dbReference>
<accession>A0ABS4H1X1</accession>
<gene>
    <name evidence="2" type="ORF">J2Z20_001387</name>
</gene>
<dbReference type="PANTHER" id="PTHR43415:SF3">
    <property type="entry name" value="GNAT-FAMILY ACETYLTRANSFERASE"/>
    <property type="match status" value="1"/>
</dbReference>
<dbReference type="Pfam" id="PF13302">
    <property type="entry name" value="Acetyltransf_3"/>
    <property type="match status" value="1"/>
</dbReference>
<proteinExistence type="predicted"/>
<dbReference type="Gene3D" id="3.40.630.30">
    <property type="match status" value="1"/>
</dbReference>
<protein>
    <submittedName>
        <fullName evidence="2">RimJ/RimL family protein N-acetyltransferase</fullName>
    </submittedName>
</protein>
<comment type="caution">
    <text evidence="2">The sequence shown here is derived from an EMBL/GenBank/DDBJ whole genome shotgun (WGS) entry which is preliminary data.</text>
</comment>
<dbReference type="EMBL" id="JAGGKP010000001">
    <property type="protein sequence ID" value="MBP1936526.1"/>
    <property type="molecule type" value="Genomic_DNA"/>
</dbReference>